<feature type="transmembrane region" description="Helical" evidence="2">
    <location>
        <begin position="248"/>
        <end position="264"/>
    </location>
</feature>
<reference evidence="4" key="1">
    <citation type="submission" date="2016-10" db="EMBL/GenBank/DDBJ databases">
        <authorList>
            <person name="Varghese N."/>
            <person name="Submissions S."/>
        </authorList>
    </citation>
    <scope>NUCLEOTIDE SEQUENCE [LARGE SCALE GENOMIC DNA]</scope>
    <source>
        <strain evidence="4">DSM 1565</strain>
    </source>
</reference>
<feature type="transmembrane region" description="Helical" evidence="2">
    <location>
        <begin position="276"/>
        <end position="301"/>
    </location>
</feature>
<feature type="transmembrane region" description="Helical" evidence="2">
    <location>
        <begin position="100"/>
        <end position="120"/>
    </location>
</feature>
<accession>A0A1I7MY91</accession>
<dbReference type="EMBL" id="FPCH01000001">
    <property type="protein sequence ID" value="SFV27296.1"/>
    <property type="molecule type" value="Genomic_DNA"/>
</dbReference>
<proteinExistence type="predicted"/>
<name>A0A1I7MY91_9HYPH</name>
<feature type="transmembrane region" description="Helical" evidence="2">
    <location>
        <begin position="126"/>
        <end position="146"/>
    </location>
</feature>
<dbReference type="AlphaFoldDB" id="A0A1I7MY91"/>
<keyword evidence="2" id="KW-0472">Membrane</keyword>
<feature type="transmembrane region" description="Helical" evidence="2">
    <location>
        <begin position="313"/>
        <end position="333"/>
    </location>
</feature>
<evidence type="ECO:0000313" key="3">
    <source>
        <dbReference type="EMBL" id="SFV27296.1"/>
    </source>
</evidence>
<feature type="compositionally biased region" description="Basic and acidic residues" evidence="1">
    <location>
        <begin position="41"/>
        <end position="50"/>
    </location>
</feature>
<feature type="transmembrane region" description="Helical" evidence="2">
    <location>
        <begin position="222"/>
        <end position="242"/>
    </location>
</feature>
<feature type="region of interest" description="Disordered" evidence="1">
    <location>
        <begin position="30"/>
        <end position="50"/>
    </location>
</feature>
<keyword evidence="2" id="KW-1133">Transmembrane helix</keyword>
<gene>
    <name evidence="3" type="ORF">SAMN04488557_0725</name>
</gene>
<feature type="transmembrane region" description="Helical" evidence="2">
    <location>
        <begin position="158"/>
        <end position="178"/>
    </location>
</feature>
<keyword evidence="4" id="KW-1185">Reference proteome</keyword>
<feature type="transmembrane region" description="Helical" evidence="2">
    <location>
        <begin position="184"/>
        <end position="201"/>
    </location>
</feature>
<evidence type="ECO:0000256" key="1">
    <source>
        <dbReference type="SAM" id="MobiDB-lite"/>
    </source>
</evidence>
<evidence type="ECO:0000256" key="2">
    <source>
        <dbReference type="SAM" id="Phobius"/>
    </source>
</evidence>
<evidence type="ECO:0000313" key="4">
    <source>
        <dbReference type="Proteomes" id="UP000199423"/>
    </source>
</evidence>
<organism evidence="3 4">
    <name type="scientific">Hyphomicrobium facile</name>
    <dbReference type="NCBI Taxonomy" id="51670"/>
    <lineage>
        <taxon>Bacteria</taxon>
        <taxon>Pseudomonadati</taxon>
        <taxon>Pseudomonadota</taxon>
        <taxon>Alphaproteobacteria</taxon>
        <taxon>Hyphomicrobiales</taxon>
        <taxon>Hyphomicrobiaceae</taxon>
        <taxon>Hyphomicrobium</taxon>
    </lineage>
</organism>
<sequence>MPMAGLRNRGVNPKTFLRAAFGNENATNVGMMSKPALPPHPRSDMQRKVPDRNHKTSAARLWAPLARFIDWEAELGEAAEARGPAAHFAYEFVRFGVKQAWACLFGALMLTLLIATHFFYPKGAELARYDFLVIAAVLIQILMVVFKLETMDEVKVICVFHVVGTVMEVFKTSVGSWLYPEPSILRIGGVPLFTGFMYAAIGSYIARCWRLFDFRFTRYPPVWALGILSVAIYANFFGHHYIWDARPILFAAAIILIGPCTVYYKIWKVHRHMPLLVGLLLVAVFIWFAENIGTFTAAWAYPHQRHGWELVGIGKLGSWFLLMLISYTLVAWINRPNAVVASE</sequence>
<protein>
    <submittedName>
        <fullName evidence="3">Uncharacterized membrane protein YoaT, DUF817 family</fullName>
    </submittedName>
</protein>
<dbReference type="Proteomes" id="UP000199423">
    <property type="component" value="Unassembled WGS sequence"/>
</dbReference>
<dbReference type="InterPro" id="IPR008535">
    <property type="entry name" value="DUF817"/>
</dbReference>
<dbReference type="Pfam" id="PF05675">
    <property type="entry name" value="DUF817"/>
    <property type="match status" value="1"/>
</dbReference>
<dbReference type="STRING" id="51670.SAMN04488557_0725"/>
<keyword evidence="2" id="KW-0812">Transmembrane</keyword>